<feature type="transmembrane region" description="Helical" evidence="1">
    <location>
        <begin position="43"/>
        <end position="63"/>
    </location>
</feature>
<sequence length="140" mass="15465">MEYKVEITIQLSHSSILYPQCDDPDITNDSTQTLVSSLRKVSISSLSITVSGSNCFVFALALWHLSYRSQKSGSDVKSVSISCFSGNPHHCDGNCLRFYTRSMADCRDPLQGCFHIVSTSGTIQEVYHQPVIPSGNYLHA</sequence>
<evidence type="ECO:0000256" key="1">
    <source>
        <dbReference type="SAM" id="Phobius"/>
    </source>
</evidence>
<dbReference type="Proteomes" id="UP000504636">
    <property type="component" value="Unplaced"/>
</dbReference>
<keyword evidence="3" id="KW-1185">Reference proteome</keyword>
<dbReference type="AlphaFoldDB" id="A0A6A6Y4S0"/>
<gene>
    <name evidence="2 4" type="ORF">BDZ99DRAFT_166154</name>
</gene>
<reference evidence="2 4" key="1">
    <citation type="journal article" date="2020" name="Stud. Mycol.">
        <title>101 Dothideomycetes genomes: a test case for predicting lifestyles and emergence of pathogens.</title>
        <authorList>
            <person name="Haridas S."/>
            <person name="Albert R."/>
            <person name="Binder M."/>
            <person name="Bloem J."/>
            <person name="Labutti K."/>
            <person name="Salamov A."/>
            <person name="Andreopoulos B."/>
            <person name="Baker S."/>
            <person name="Barry K."/>
            <person name="Bills G."/>
            <person name="Bluhm B."/>
            <person name="Cannon C."/>
            <person name="Castanera R."/>
            <person name="Culley D."/>
            <person name="Daum C."/>
            <person name="Ezra D."/>
            <person name="Gonzalez J."/>
            <person name="Henrissat B."/>
            <person name="Kuo A."/>
            <person name="Liang C."/>
            <person name="Lipzen A."/>
            <person name="Lutzoni F."/>
            <person name="Magnuson J."/>
            <person name="Mondo S."/>
            <person name="Nolan M."/>
            <person name="Ohm R."/>
            <person name="Pangilinan J."/>
            <person name="Park H.-J."/>
            <person name="Ramirez L."/>
            <person name="Alfaro M."/>
            <person name="Sun H."/>
            <person name="Tritt A."/>
            <person name="Yoshinaga Y."/>
            <person name="Zwiers L.-H."/>
            <person name="Turgeon B."/>
            <person name="Goodwin S."/>
            <person name="Spatafora J."/>
            <person name="Crous P."/>
            <person name="Grigoriev I."/>
        </authorList>
    </citation>
    <scope>NUCLEOTIDE SEQUENCE</scope>
    <source>
        <strain evidence="2 4">CBS 304.34</strain>
    </source>
</reference>
<accession>A0A6A6Y4S0</accession>
<keyword evidence="1" id="KW-1133">Transmembrane helix</keyword>
<dbReference type="GeneID" id="54453808"/>
<keyword evidence="1" id="KW-0812">Transmembrane</keyword>
<reference evidence="4" key="3">
    <citation type="submission" date="2025-04" db="UniProtKB">
        <authorList>
            <consortium name="RefSeq"/>
        </authorList>
    </citation>
    <scope>IDENTIFICATION</scope>
    <source>
        <strain evidence="4">CBS 304.34</strain>
    </source>
</reference>
<reference evidence="4" key="2">
    <citation type="submission" date="2020-04" db="EMBL/GenBank/DDBJ databases">
        <authorList>
            <consortium name="NCBI Genome Project"/>
        </authorList>
    </citation>
    <scope>NUCLEOTIDE SEQUENCE</scope>
    <source>
        <strain evidence="4">CBS 304.34</strain>
    </source>
</reference>
<organism evidence="2">
    <name type="scientific">Mytilinidion resinicola</name>
    <dbReference type="NCBI Taxonomy" id="574789"/>
    <lineage>
        <taxon>Eukaryota</taxon>
        <taxon>Fungi</taxon>
        <taxon>Dikarya</taxon>
        <taxon>Ascomycota</taxon>
        <taxon>Pezizomycotina</taxon>
        <taxon>Dothideomycetes</taxon>
        <taxon>Pleosporomycetidae</taxon>
        <taxon>Mytilinidiales</taxon>
        <taxon>Mytilinidiaceae</taxon>
        <taxon>Mytilinidion</taxon>
    </lineage>
</organism>
<evidence type="ECO:0000313" key="4">
    <source>
        <dbReference type="RefSeq" id="XP_033570482.1"/>
    </source>
</evidence>
<dbReference type="EMBL" id="MU003717">
    <property type="protein sequence ID" value="KAF2803518.1"/>
    <property type="molecule type" value="Genomic_DNA"/>
</dbReference>
<name>A0A6A6Y4S0_9PEZI</name>
<keyword evidence="1" id="KW-0472">Membrane</keyword>
<protein>
    <submittedName>
        <fullName evidence="2 4">Uncharacterized protein</fullName>
    </submittedName>
</protein>
<evidence type="ECO:0000313" key="2">
    <source>
        <dbReference type="EMBL" id="KAF2803518.1"/>
    </source>
</evidence>
<dbReference type="RefSeq" id="XP_033570482.1">
    <property type="nucleotide sequence ID" value="XM_033712915.1"/>
</dbReference>
<proteinExistence type="predicted"/>
<evidence type="ECO:0000313" key="3">
    <source>
        <dbReference type="Proteomes" id="UP000504636"/>
    </source>
</evidence>